<evidence type="ECO:0000313" key="2">
    <source>
        <dbReference type="Proteomes" id="UP000887566"/>
    </source>
</evidence>
<dbReference type="PANTHER" id="PTHR44216:SF3">
    <property type="entry name" value="PROTEIN O-MANNOSYL-TRANSFERASE TMTC2"/>
    <property type="match status" value="1"/>
</dbReference>
<keyword evidence="1" id="KW-0472">Membrane</keyword>
<accession>A0A914WCJ7</accession>
<dbReference type="GO" id="GO:0000030">
    <property type="term" value="F:mannosyltransferase activity"/>
    <property type="evidence" value="ECO:0007669"/>
    <property type="project" value="TreeGrafter"/>
</dbReference>
<protein>
    <submittedName>
        <fullName evidence="3">Glycosyltransferase RgtA/B/C/D-like domain-containing protein</fullName>
    </submittedName>
</protein>
<dbReference type="InterPro" id="IPR052384">
    <property type="entry name" value="TMTC_O-mannosyltransferase"/>
</dbReference>
<dbReference type="GO" id="GO:0005789">
    <property type="term" value="C:endoplasmic reticulum membrane"/>
    <property type="evidence" value="ECO:0007669"/>
    <property type="project" value="TreeGrafter"/>
</dbReference>
<name>A0A914WCJ7_9BILA</name>
<keyword evidence="2" id="KW-1185">Reference proteome</keyword>
<evidence type="ECO:0000256" key="1">
    <source>
        <dbReference type="SAM" id="Phobius"/>
    </source>
</evidence>
<feature type="transmembrane region" description="Helical" evidence="1">
    <location>
        <begin position="215"/>
        <end position="234"/>
    </location>
</feature>
<organism evidence="2 3">
    <name type="scientific">Plectus sambesii</name>
    <dbReference type="NCBI Taxonomy" id="2011161"/>
    <lineage>
        <taxon>Eukaryota</taxon>
        <taxon>Metazoa</taxon>
        <taxon>Ecdysozoa</taxon>
        <taxon>Nematoda</taxon>
        <taxon>Chromadorea</taxon>
        <taxon>Plectida</taxon>
        <taxon>Plectina</taxon>
        <taxon>Plectoidea</taxon>
        <taxon>Plectidae</taxon>
        <taxon>Plectus</taxon>
    </lineage>
</organism>
<proteinExistence type="predicted"/>
<reference evidence="3" key="1">
    <citation type="submission" date="2022-11" db="UniProtKB">
        <authorList>
            <consortium name="WormBaseParasite"/>
        </authorList>
    </citation>
    <scope>IDENTIFICATION</scope>
</reference>
<dbReference type="AlphaFoldDB" id="A0A914WCJ7"/>
<dbReference type="GO" id="GO:0035269">
    <property type="term" value="P:protein O-linked glycosylation via mannose"/>
    <property type="evidence" value="ECO:0007669"/>
    <property type="project" value="TreeGrafter"/>
</dbReference>
<dbReference type="Proteomes" id="UP000887566">
    <property type="component" value="Unplaced"/>
</dbReference>
<sequence length="242" mass="26598">MDHRSLLAGGLFVSAAAFFVFLNTLPAEFVYDDSRAIVRNADLKAETSWWNLVLNDYWGTPMSHMGSHKSYRPLTVATFRANYALGALDPRGYHLVNVLLHTLATALVYLFVSISFSVDWQLATFCGALFAVHPIHSEAVAGVVGRADILTTIFVISGLLLFKLHVASRTASGRPASEWRLWFTVLMAGCALFSKEQGIALLPICFAYDLTRGGFGQLALKVSTLLLCLISVPLERMGGRQR</sequence>
<keyword evidence="1" id="KW-1133">Transmembrane helix</keyword>
<dbReference type="PANTHER" id="PTHR44216">
    <property type="entry name" value="PROTEIN O-MANNOSYL-TRANSFERASE TMTC2"/>
    <property type="match status" value="1"/>
</dbReference>
<feature type="transmembrane region" description="Helical" evidence="1">
    <location>
        <begin position="149"/>
        <end position="167"/>
    </location>
</feature>
<dbReference type="WBParaSite" id="PSAMB.scaffold385size53683.g5256.t1">
    <property type="protein sequence ID" value="PSAMB.scaffold385size53683.g5256.t1"/>
    <property type="gene ID" value="PSAMB.scaffold385size53683.g5256"/>
</dbReference>
<feature type="transmembrane region" description="Helical" evidence="1">
    <location>
        <begin position="179"/>
        <end position="195"/>
    </location>
</feature>
<feature type="transmembrane region" description="Helical" evidence="1">
    <location>
        <begin position="98"/>
        <end position="118"/>
    </location>
</feature>
<keyword evidence="1" id="KW-0812">Transmembrane</keyword>
<evidence type="ECO:0000313" key="3">
    <source>
        <dbReference type="WBParaSite" id="PSAMB.scaffold385size53683.g5256.t1"/>
    </source>
</evidence>
<feature type="transmembrane region" description="Helical" evidence="1">
    <location>
        <begin position="6"/>
        <end position="25"/>
    </location>
</feature>